<evidence type="ECO:0000313" key="2">
    <source>
        <dbReference type="EMBL" id="CCA67870.1"/>
    </source>
</evidence>
<reference evidence="2 3" key="1">
    <citation type="journal article" date="2011" name="PLoS Pathog.">
        <title>Endophytic Life Strategies Decoded by Genome and Transcriptome Analyses of the Mutualistic Root Symbiont Piriformospora indica.</title>
        <authorList>
            <person name="Zuccaro A."/>
            <person name="Lahrmann U."/>
            <person name="Guldener U."/>
            <person name="Langen G."/>
            <person name="Pfiffi S."/>
            <person name="Biedenkopf D."/>
            <person name="Wong P."/>
            <person name="Samans B."/>
            <person name="Grimm C."/>
            <person name="Basiewicz M."/>
            <person name="Murat C."/>
            <person name="Martin F."/>
            <person name="Kogel K.H."/>
        </authorList>
    </citation>
    <scope>NUCLEOTIDE SEQUENCE [LARGE SCALE GENOMIC DNA]</scope>
    <source>
        <strain evidence="2 3">DSM 11827</strain>
    </source>
</reference>
<keyword evidence="3" id="KW-1185">Reference proteome</keyword>
<name>G4T967_SERID</name>
<feature type="region of interest" description="Disordered" evidence="1">
    <location>
        <begin position="73"/>
        <end position="111"/>
    </location>
</feature>
<protein>
    <submittedName>
        <fullName evidence="2">Uncharacterized protein</fullName>
    </submittedName>
</protein>
<evidence type="ECO:0000256" key="1">
    <source>
        <dbReference type="SAM" id="MobiDB-lite"/>
    </source>
</evidence>
<evidence type="ECO:0000313" key="3">
    <source>
        <dbReference type="Proteomes" id="UP000007148"/>
    </source>
</evidence>
<dbReference type="HOGENOM" id="CLU_1099060_0_0_1"/>
<sequence>MAVHHEKSAYHRYNTRSAHYQLRVFSEEENTAWEGPSAVDETFGWLRERELQQYHARKGEEWVKQNSDWDQYNPDEDEFLHPNKSSKPLRGRNGARTYGTTRGRVKNAGYGKKEDDLDTVRVIRKGLGFRMDDPLPKPEVNIKKWAAGLSEASKARKDHAPYIDWKKEAAVFNEDDEEIPLPVKVTDKLLHFGLEFAQRARLVPKKRERMHLFLELPTQEKIRRIELLAMRLSEPSEWPKVIDEPQFWK</sequence>
<accession>G4T967</accession>
<dbReference type="Proteomes" id="UP000007148">
    <property type="component" value="Unassembled WGS sequence"/>
</dbReference>
<proteinExistence type="predicted"/>
<organism evidence="2 3">
    <name type="scientific">Serendipita indica (strain DSM 11827)</name>
    <name type="common">Root endophyte fungus</name>
    <name type="synonym">Piriformospora indica</name>
    <dbReference type="NCBI Taxonomy" id="1109443"/>
    <lineage>
        <taxon>Eukaryota</taxon>
        <taxon>Fungi</taxon>
        <taxon>Dikarya</taxon>
        <taxon>Basidiomycota</taxon>
        <taxon>Agaricomycotina</taxon>
        <taxon>Agaricomycetes</taxon>
        <taxon>Sebacinales</taxon>
        <taxon>Serendipitaceae</taxon>
        <taxon>Serendipita</taxon>
    </lineage>
</organism>
<dbReference type="EMBL" id="CAFZ01000021">
    <property type="protein sequence ID" value="CCA67870.1"/>
    <property type="molecule type" value="Genomic_DNA"/>
</dbReference>
<dbReference type="InParanoid" id="G4T967"/>
<comment type="caution">
    <text evidence="2">The sequence shown here is derived from an EMBL/GenBank/DDBJ whole genome shotgun (WGS) entry which is preliminary data.</text>
</comment>
<dbReference type="AlphaFoldDB" id="G4T967"/>
<gene>
    <name evidence="2" type="ORF">PIIN_01694</name>
</gene>
<dbReference type="OrthoDB" id="10251155at2759"/>